<dbReference type="NCBIfam" id="TIGR01730">
    <property type="entry name" value="RND_mfp"/>
    <property type="match status" value="1"/>
</dbReference>
<dbReference type="InterPro" id="IPR058790">
    <property type="entry name" value="BSH_CusB"/>
</dbReference>
<comment type="similarity">
    <text evidence="1">Belongs to the membrane fusion protein (MFP) (TC 8.A.1) family.</text>
</comment>
<organism evidence="12 13">
    <name type="scientific">Sulfurifustis variabilis</name>
    <dbReference type="NCBI Taxonomy" id="1675686"/>
    <lineage>
        <taxon>Bacteria</taxon>
        <taxon>Pseudomonadati</taxon>
        <taxon>Pseudomonadota</taxon>
        <taxon>Gammaproteobacteria</taxon>
        <taxon>Acidiferrobacterales</taxon>
        <taxon>Acidiferrobacteraceae</taxon>
        <taxon>Sulfurifustis</taxon>
    </lineage>
</organism>
<reference evidence="12 13" key="1">
    <citation type="submission" date="2015-08" db="EMBL/GenBank/DDBJ databases">
        <title>Complete genome sequence of Sulfurifustis variabilis.</title>
        <authorList>
            <person name="Miura A."/>
            <person name="Kojima H."/>
            <person name="Fukui M."/>
        </authorList>
    </citation>
    <scope>NUCLEOTIDE SEQUENCE [LARGE SCALE GENOMIC DNA]</scope>
    <source>
        <strain evidence="13">skN76</strain>
    </source>
</reference>
<evidence type="ECO:0000259" key="8">
    <source>
        <dbReference type="Pfam" id="PF25869"/>
    </source>
</evidence>
<dbReference type="GO" id="GO:0030288">
    <property type="term" value="C:outer membrane-bounded periplasmic space"/>
    <property type="evidence" value="ECO:0007669"/>
    <property type="project" value="TreeGrafter"/>
</dbReference>
<evidence type="ECO:0000256" key="3">
    <source>
        <dbReference type="ARBA" id="ARBA00022833"/>
    </source>
</evidence>
<protein>
    <submittedName>
        <fullName evidence="12">RND transporter</fullName>
    </submittedName>
</protein>
<keyword evidence="2" id="KW-0813">Transport</keyword>
<dbReference type="PANTHER" id="PTHR30097">
    <property type="entry name" value="CATION EFFLUX SYSTEM PROTEIN CUSB"/>
    <property type="match status" value="1"/>
</dbReference>
<evidence type="ECO:0000256" key="6">
    <source>
        <dbReference type="SAM" id="MobiDB-lite"/>
    </source>
</evidence>
<dbReference type="FunFam" id="2.40.420.20:FF:000006">
    <property type="entry name" value="RND family efflux transporter MFP subunit"/>
    <property type="match status" value="1"/>
</dbReference>
<dbReference type="Gene3D" id="2.40.30.170">
    <property type="match status" value="1"/>
</dbReference>
<feature type="domain" description="CzcB-like C-terminal circularly permuted SH3-like" evidence="11">
    <location>
        <begin position="296"/>
        <end position="356"/>
    </location>
</feature>
<dbReference type="Pfam" id="PF25975">
    <property type="entry name" value="CzcB_C"/>
    <property type="match status" value="1"/>
</dbReference>
<evidence type="ECO:0000256" key="4">
    <source>
        <dbReference type="ARBA" id="ARBA00043263"/>
    </source>
</evidence>
<evidence type="ECO:0000256" key="7">
    <source>
        <dbReference type="SAM" id="SignalP"/>
    </source>
</evidence>
<name>A0A1B4VBG9_9GAMM</name>
<feature type="region of interest" description="Disordered" evidence="6">
    <location>
        <begin position="23"/>
        <end position="42"/>
    </location>
</feature>
<dbReference type="AlphaFoldDB" id="A0A1B4VBG9"/>
<evidence type="ECO:0000256" key="2">
    <source>
        <dbReference type="ARBA" id="ARBA00022448"/>
    </source>
</evidence>
<dbReference type="GO" id="GO:0022857">
    <property type="term" value="F:transmembrane transporter activity"/>
    <property type="evidence" value="ECO:0007669"/>
    <property type="project" value="InterPro"/>
</dbReference>
<dbReference type="KEGG" id="sva:SVA_3146"/>
<accession>A0A1B4VBG9</accession>
<dbReference type="SUPFAM" id="SSF111369">
    <property type="entry name" value="HlyD-like secretion proteins"/>
    <property type="match status" value="1"/>
</dbReference>
<evidence type="ECO:0000259" key="11">
    <source>
        <dbReference type="Pfam" id="PF25975"/>
    </source>
</evidence>
<keyword evidence="7" id="KW-0732">Signal</keyword>
<evidence type="ECO:0000259" key="10">
    <source>
        <dbReference type="Pfam" id="PF25954"/>
    </source>
</evidence>
<dbReference type="EMBL" id="AP014936">
    <property type="protein sequence ID" value="BAU49694.1"/>
    <property type="molecule type" value="Genomic_DNA"/>
</dbReference>
<feature type="compositionally biased region" description="Basic and acidic residues" evidence="6">
    <location>
        <begin position="33"/>
        <end position="42"/>
    </location>
</feature>
<evidence type="ECO:0000256" key="1">
    <source>
        <dbReference type="ARBA" id="ARBA00009477"/>
    </source>
</evidence>
<keyword evidence="3" id="KW-0862">Zinc</keyword>
<dbReference type="Pfam" id="PF25869">
    <property type="entry name" value="3HB_CusB"/>
    <property type="match status" value="1"/>
</dbReference>
<dbReference type="Proteomes" id="UP000218899">
    <property type="component" value="Chromosome"/>
</dbReference>
<dbReference type="GO" id="GO:0046914">
    <property type="term" value="F:transition metal ion binding"/>
    <property type="evidence" value="ECO:0007669"/>
    <property type="project" value="TreeGrafter"/>
</dbReference>
<evidence type="ECO:0000259" key="9">
    <source>
        <dbReference type="Pfam" id="PF25919"/>
    </source>
</evidence>
<dbReference type="InterPro" id="IPR051909">
    <property type="entry name" value="MFP_Cation_Efflux"/>
</dbReference>
<dbReference type="Pfam" id="PF25954">
    <property type="entry name" value="Beta-barrel_RND_2"/>
    <property type="match status" value="1"/>
</dbReference>
<dbReference type="Gene3D" id="6.10.140.730">
    <property type="match status" value="1"/>
</dbReference>
<feature type="domain" description="CusB-like beta-barrel" evidence="10">
    <location>
        <begin position="213"/>
        <end position="289"/>
    </location>
</feature>
<comment type="function">
    <text evidence="5">CzcA and CzcB together would act in zinc efflux nearly as effectively as the complete czc efflux system (CzcABC). The CzcB protein is thought to funnel zinc cations to the CzcA transport protein.</text>
</comment>
<dbReference type="GO" id="GO:0015679">
    <property type="term" value="P:plasma membrane copper ion transport"/>
    <property type="evidence" value="ECO:0007669"/>
    <property type="project" value="TreeGrafter"/>
</dbReference>
<keyword evidence="4" id="KW-0105">Cadmium resistance</keyword>
<dbReference type="FunFam" id="2.40.30.170:FF:000010">
    <property type="entry name" value="Efflux RND transporter periplasmic adaptor subunit"/>
    <property type="match status" value="1"/>
</dbReference>
<dbReference type="InterPro" id="IPR006143">
    <property type="entry name" value="RND_pump_MFP"/>
</dbReference>
<dbReference type="GO" id="GO:0046686">
    <property type="term" value="P:response to cadmium ion"/>
    <property type="evidence" value="ECO:0007669"/>
    <property type="project" value="UniProtKB-KW"/>
</dbReference>
<feature type="domain" description="CusB-like three alpha-helical bundle" evidence="8">
    <location>
        <begin position="123"/>
        <end position="173"/>
    </location>
</feature>
<keyword evidence="13" id="KW-1185">Reference proteome</keyword>
<dbReference type="PANTHER" id="PTHR30097:SF4">
    <property type="entry name" value="SLR6042 PROTEIN"/>
    <property type="match status" value="1"/>
</dbReference>
<evidence type="ECO:0000313" key="13">
    <source>
        <dbReference type="Proteomes" id="UP000218899"/>
    </source>
</evidence>
<dbReference type="GO" id="GO:0060003">
    <property type="term" value="P:copper ion export"/>
    <property type="evidence" value="ECO:0007669"/>
    <property type="project" value="TreeGrafter"/>
</dbReference>
<sequence>MAQGLAMLLALSLLIAGCSRQSEPAAQPPTAEAKPRAAEGEAHEEGAALALEALVPRGVKTGRVEKRALSETLRVPAEIRFNEQRRAVVSARTAGWIERLAVFANQPVRKNALLAEIHSPEFSSAQQEYLLIAERARNDATGEASRLLADAAQRLRLLGLTDEEIRELEASREPLKDQHVHSPIGGIVIEHKVAIGDTVQPGQPLFVVADLSSVWAQLSLNESQIAQVRAGTPVALTTSAYPDRRFKGTVLSLGAEVKEETRTVWARALVQNPGGLLKPGMFADAEIATGGAKAVLAVPEAAVIQLEGRATVFKVEGGNLHPEPVKVGAARGGQVEVLEGLAPGDEIAVEGLFLLKSLVLKSQMGEGHGH</sequence>
<dbReference type="Pfam" id="PF25919">
    <property type="entry name" value="BSH_CusB"/>
    <property type="match status" value="1"/>
</dbReference>
<feature type="signal peptide" evidence="7">
    <location>
        <begin position="1"/>
        <end position="21"/>
    </location>
</feature>
<dbReference type="RefSeq" id="WP_169924136.1">
    <property type="nucleotide sequence ID" value="NZ_AP014936.1"/>
</dbReference>
<evidence type="ECO:0000256" key="5">
    <source>
        <dbReference type="ARBA" id="ARBA00058766"/>
    </source>
</evidence>
<dbReference type="Gene3D" id="2.40.420.20">
    <property type="match status" value="1"/>
</dbReference>
<evidence type="ECO:0000313" key="12">
    <source>
        <dbReference type="EMBL" id="BAU49694.1"/>
    </source>
</evidence>
<feature type="chain" id="PRO_5008571473" evidence="7">
    <location>
        <begin position="22"/>
        <end position="370"/>
    </location>
</feature>
<dbReference type="InterPro" id="IPR058649">
    <property type="entry name" value="CzcB_C"/>
</dbReference>
<dbReference type="InterPro" id="IPR058791">
    <property type="entry name" value="3HB_CusB"/>
</dbReference>
<dbReference type="GO" id="GO:0016020">
    <property type="term" value="C:membrane"/>
    <property type="evidence" value="ECO:0007669"/>
    <property type="project" value="InterPro"/>
</dbReference>
<feature type="domain" description="CusB-like barrel-sandwich hybrid" evidence="9">
    <location>
        <begin position="87"/>
        <end position="208"/>
    </location>
</feature>
<dbReference type="InterPro" id="IPR058792">
    <property type="entry name" value="Beta-barrel_RND_2"/>
</dbReference>
<proteinExistence type="inferred from homology"/>
<gene>
    <name evidence="12" type="ORF">SVA_3146</name>
</gene>